<keyword evidence="4" id="KW-1185">Reference proteome</keyword>
<organism evidence="3 4">
    <name type="scientific">Potamilus streckersoni</name>
    <dbReference type="NCBI Taxonomy" id="2493646"/>
    <lineage>
        <taxon>Eukaryota</taxon>
        <taxon>Metazoa</taxon>
        <taxon>Spiralia</taxon>
        <taxon>Lophotrochozoa</taxon>
        <taxon>Mollusca</taxon>
        <taxon>Bivalvia</taxon>
        <taxon>Autobranchia</taxon>
        <taxon>Heteroconchia</taxon>
        <taxon>Palaeoheterodonta</taxon>
        <taxon>Unionida</taxon>
        <taxon>Unionoidea</taxon>
        <taxon>Unionidae</taxon>
        <taxon>Ambleminae</taxon>
        <taxon>Lampsilini</taxon>
        <taxon>Potamilus</taxon>
    </lineage>
</organism>
<reference evidence="3" key="1">
    <citation type="journal article" date="2021" name="Genome Biol. Evol.">
        <title>A High-Quality Reference Genome for a Parasitic Bivalve with Doubly Uniparental Inheritance (Bivalvia: Unionida).</title>
        <authorList>
            <person name="Smith C.H."/>
        </authorList>
    </citation>
    <scope>NUCLEOTIDE SEQUENCE</scope>
    <source>
        <strain evidence="3">CHS0354</strain>
    </source>
</reference>
<feature type="chain" id="PRO_5042272517" evidence="2">
    <location>
        <begin position="30"/>
        <end position="135"/>
    </location>
</feature>
<reference evidence="3" key="3">
    <citation type="submission" date="2023-05" db="EMBL/GenBank/DDBJ databases">
        <authorList>
            <person name="Smith C.H."/>
        </authorList>
    </citation>
    <scope>NUCLEOTIDE SEQUENCE</scope>
    <source>
        <strain evidence="3">CHS0354</strain>
        <tissue evidence="3">Mantle</tissue>
    </source>
</reference>
<evidence type="ECO:0000256" key="2">
    <source>
        <dbReference type="SAM" id="SignalP"/>
    </source>
</evidence>
<proteinExistence type="predicted"/>
<protein>
    <submittedName>
        <fullName evidence="3">Uncharacterized protein</fullName>
    </submittedName>
</protein>
<dbReference type="AlphaFoldDB" id="A0AAE0W6Y0"/>
<feature type="transmembrane region" description="Helical" evidence="1">
    <location>
        <begin position="93"/>
        <end position="116"/>
    </location>
</feature>
<keyword evidence="2" id="KW-0732">Signal</keyword>
<keyword evidence="1" id="KW-0472">Membrane</keyword>
<feature type="signal peptide" evidence="2">
    <location>
        <begin position="1"/>
        <end position="29"/>
    </location>
</feature>
<gene>
    <name evidence="3" type="ORF">CHS0354_022356</name>
</gene>
<comment type="caution">
    <text evidence="3">The sequence shown here is derived from an EMBL/GenBank/DDBJ whole genome shotgun (WGS) entry which is preliminary data.</text>
</comment>
<evidence type="ECO:0000256" key="1">
    <source>
        <dbReference type="SAM" id="Phobius"/>
    </source>
</evidence>
<reference evidence="3" key="2">
    <citation type="journal article" date="2021" name="Genome Biol. Evol.">
        <title>Developing a high-quality reference genome for a parasitic bivalve with doubly uniparental inheritance (Bivalvia: Unionida).</title>
        <authorList>
            <person name="Smith C.H."/>
        </authorList>
    </citation>
    <scope>NUCLEOTIDE SEQUENCE</scope>
    <source>
        <strain evidence="3">CHS0354</strain>
        <tissue evidence="3">Mantle</tissue>
    </source>
</reference>
<dbReference type="EMBL" id="JAEAOA010001356">
    <property type="protein sequence ID" value="KAK3602490.1"/>
    <property type="molecule type" value="Genomic_DNA"/>
</dbReference>
<keyword evidence="1" id="KW-1133">Transmembrane helix</keyword>
<evidence type="ECO:0000313" key="4">
    <source>
        <dbReference type="Proteomes" id="UP001195483"/>
    </source>
</evidence>
<name>A0AAE0W6Y0_9BIVA</name>
<evidence type="ECO:0000313" key="3">
    <source>
        <dbReference type="EMBL" id="KAK3602490.1"/>
    </source>
</evidence>
<accession>A0AAE0W6Y0</accession>
<dbReference type="Proteomes" id="UP001195483">
    <property type="component" value="Unassembled WGS sequence"/>
</dbReference>
<keyword evidence="1" id="KW-0812">Transmembrane</keyword>
<sequence length="135" mass="15265">MLLVTNNFKLMYTILIWAFIVVCSPFANGQDDCQIRATHEEYFYQGPCYYYLNYNGNWDYTSFSCGNDYKCCDNGCCPVSSETSLSDMETVGVVLSATAMFTIIVLALMIFGITFCDGRNDESKIFGQWRTGSKS</sequence>